<dbReference type="GO" id="GO:0016491">
    <property type="term" value="F:oxidoreductase activity"/>
    <property type="evidence" value="ECO:0007669"/>
    <property type="project" value="UniProtKB-KW"/>
</dbReference>
<dbReference type="RefSeq" id="WP_092960092.1">
    <property type="nucleotide sequence ID" value="NZ_FOSQ01000004.1"/>
</dbReference>
<dbReference type="Gene3D" id="3.90.180.10">
    <property type="entry name" value="Medium-chain alcohol dehydrogenases, catalytic domain"/>
    <property type="match status" value="1"/>
</dbReference>
<proteinExistence type="predicted"/>
<dbReference type="Gene3D" id="3.40.50.720">
    <property type="entry name" value="NAD(P)-binding Rossmann-like Domain"/>
    <property type="match status" value="1"/>
</dbReference>
<protein>
    <submittedName>
        <fullName evidence="4">Threonine 3-dehydrogenase</fullName>
    </submittedName>
</protein>
<evidence type="ECO:0000259" key="2">
    <source>
        <dbReference type="Pfam" id="PF00107"/>
    </source>
</evidence>
<evidence type="ECO:0000259" key="3">
    <source>
        <dbReference type="Pfam" id="PF08240"/>
    </source>
</evidence>
<evidence type="ECO:0000313" key="4">
    <source>
        <dbReference type="EMBL" id="SFK59255.1"/>
    </source>
</evidence>
<evidence type="ECO:0000313" key="5">
    <source>
        <dbReference type="Proteomes" id="UP000199473"/>
    </source>
</evidence>
<dbReference type="InterPro" id="IPR036291">
    <property type="entry name" value="NAD(P)-bd_dom_sf"/>
</dbReference>
<dbReference type="InterPro" id="IPR013149">
    <property type="entry name" value="ADH-like_C"/>
</dbReference>
<dbReference type="PANTHER" id="PTHR43401:SF2">
    <property type="entry name" value="L-THREONINE 3-DEHYDROGENASE"/>
    <property type="match status" value="1"/>
</dbReference>
<dbReference type="AlphaFoldDB" id="A0A1I4AS01"/>
<accession>A0A1I4AS01</accession>
<feature type="domain" description="Alcohol dehydrogenase-like N-terminal" evidence="3">
    <location>
        <begin position="25"/>
        <end position="136"/>
    </location>
</feature>
<dbReference type="OrthoDB" id="9809185at2"/>
<dbReference type="EMBL" id="FOSQ01000004">
    <property type="protein sequence ID" value="SFK59255.1"/>
    <property type="molecule type" value="Genomic_DNA"/>
</dbReference>
<dbReference type="InterPro" id="IPR013154">
    <property type="entry name" value="ADH-like_N"/>
</dbReference>
<dbReference type="Pfam" id="PF08240">
    <property type="entry name" value="ADH_N"/>
    <property type="match status" value="1"/>
</dbReference>
<name>A0A1I4AS01_9PROT</name>
<evidence type="ECO:0000256" key="1">
    <source>
        <dbReference type="ARBA" id="ARBA00023002"/>
    </source>
</evidence>
<organism evidence="4 5">
    <name type="scientific">Falsiroseomonas stagni DSM 19981</name>
    <dbReference type="NCBI Taxonomy" id="1123062"/>
    <lineage>
        <taxon>Bacteria</taxon>
        <taxon>Pseudomonadati</taxon>
        <taxon>Pseudomonadota</taxon>
        <taxon>Alphaproteobacteria</taxon>
        <taxon>Acetobacterales</taxon>
        <taxon>Roseomonadaceae</taxon>
        <taxon>Falsiroseomonas</taxon>
    </lineage>
</organism>
<sequence length="343" mass="35917">MKALRKLAPAPGLLLCDIPRPPPPGPGEVLVRVEAAGICGSDLHIEDWSGGYEFITAAMPVTLGHELAGRVVDSGEPGLPAGTPVVVIPSVTCGRCAACLGDDRDRCLDRRGIGMTREGGFAPFVLAPARNCLPLPPGFDPAIAALTEPLVIGARAVSVGGIAPGDRVLVLGPGAIGQAIALMAREAGAAEVTIAGRDDAPRFAVLERLGFHGLREVGNKGLTHLAASGRFDVVFEAVGMPTLVAEALPLLRREGVLVIAGIHPCPAEIPLNTVVREQLQLRGTNRGKQADWARTLDFVIRQGQALAPMVTHRLPLRDALDGFAITRRRDATKAVLLPEPGDE</sequence>
<dbReference type="InterPro" id="IPR011032">
    <property type="entry name" value="GroES-like_sf"/>
</dbReference>
<dbReference type="InterPro" id="IPR050129">
    <property type="entry name" value="Zn_alcohol_dh"/>
</dbReference>
<dbReference type="STRING" id="1123062.SAMN02745775_104122"/>
<reference evidence="4 5" key="1">
    <citation type="submission" date="2016-10" db="EMBL/GenBank/DDBJ databases">
        <authorList>
            <person name="de Groot N.N."/>
        </authorList>
    </citation>
    <scope>NUCLEOTIDE SEQUENCE [LARGE SCALE GENOMIC DNA]</scope>
    <source>
        <strain evidence="4 5">DSM 19981</strain>
    </source>
</reference>
<dbReference type="SUPFAM" id="SSF51735">
    <property type="entry name" value="NAD(P)-binding Rossmann-fold domains"/>
    <property type="match status" value="1"/>
</dbReference>
<keyword evidence="5" id="KW-1185">Reference proteome</keyword>
<dbReference type="Proteomes" id="UP000199473">
    <property type="component" value="Unassembled WGS sequence"/>
</dbReference>
<keyword evidence="1" id="KW-0560">Oxidoreductase</keyword>
<gene>
    <name evidence="4" type="ORF">SAMN02745775_104122</name>
</gene>
<feature type="domain" description="Alcohol dehydrogenase-like C-terminal" evidence="2">
    <location>
        <begin position="175"/>
        <end position="299"/>
    </location>
</feature>
<dbReference type="PANTHER" id="PTHR43401">
    <property type="entry name" value="L-THREONINE 3-DEHYDROGENASE"/>
    <property type="match status" value="1"/>
</dbReference>
<dbReference type="Pfam" id="PF00107">
    <property type="entry name" value="ADH_zinc_N"/>
    <property type="match status" value="1"/>
</dbReference>
<dbReference type="SUPFAM" id="SSF50129">
    <property type="entry name" value="GroES-like"/>
    <property type="match status" value="1"/>
</dbReference>